<dbReference type="GO" id="GO:0005576">
    <property type="term" value="C:extracellular region"/>
    <property type="evidence" value="ECO:0007669"/>
    <property type="project" value="UniProtKB-SubCell"/>
</dbReference>
<protein>
    <submittedName>
        <fullName evidence="13">Uncharacterized protein</fullName>
    </submittedName>
</protein>
<keyword evidence="6" id="KW-0560">Oxidoreductase</keyword>
<comment type="subcellular location">
    <subcellularLocation>
        <location evidence="2">Secreted</location>
    </subcellularLocation>
</comment>
<keyword evidence="14" id="KW-1185">Reference proteome</keyword>
<dbReference type="Pfam" id="PF22810">
    <property type="entry name" value="LPMO_AA14"/>
    <property type="match status" value="1"/>
</dbReference>
<comment type="caution">
    <text evidence="13">The sequence shown here is derived from an EMBL/GenBank/DDBJ whole genome shotgun (WGS) entry which is preliminary data.</text>
</comment>
<name>A0A9P7G152_9AGAR</name>
<evidence type="ECO:0000256" key="8">
    <source>
        <dbReference type="ARBA" id="ARBA00023033"/>
    </source>
</evidence>
<evidence type="ECO:0000256" key="6">
    <source>
        <dbReference type="ARBA" id="ARBA00023002"/>
    </source>
</evidence>
<evidence type="ECO:0000313" key="13">
    <source>
        <dbReference type="EMBL" id="KAG5640879.1"/>
    </source>
</evidence>
<evidence type="ECO:0000256" key="10">
    <source>
        <dbReference type="ARBA" id="ARBA00023180"/>
    </source>
</evidence>
<keyword evidence="10" id="KW-0325">Glycoprotein</keyword>
<evidence type="ECO:0000256" key="2">
    <source>
        <dbReference type="ARBA" id="ARBA00004613"/>
    </source>
</evidence>
<dbReference type="GO" id="GO:0004497">
    <property type="term" value="F:monooxygenase activity"/>
    <property type="evidence" value="ECO:0007669"/>
    <property type="project" value="UniProtKB-KW"/>
</dbReference>
<dbReference type="InterPro" id="IPR054497">
    <property type="entry name" value="LPMO_AA14"/>
</dbReference>
<dbReference type="GO" id="GO:0046872">
    <property type="term" value="F:metal ion binding"/>
    <property type="evidence" value="ECO:0007669"/>
    <property type="project" value="UniProtKB-KW"/>
</dbReference>
<dbReference type="Proteomes" id="UP000775547">
    <property type="component" value="Unassembled WGS sequence"/>
</dbReference>
<dbReference type="OrthoDB" id="2019572at2759"/>
<gene>
    <name evidence="13" type="ORF">DXG03_006756</name>
</gene>
<keyword evidence="8" id="KW-0503">Monooxygenase</keyword>
<keyword evidence="4" id="KW-0479">Metal-binding</keyword>
<keyword evidence="7" id="KW-0186">Copper</keyword>
<evidence type="ECO:0000256" key="5">
    <source>
        <dbReference type="ARBA" id="ARBA00022729"/>
    </source>
</evidence>
<feature type="region of interest" description="Disordered" evidence="12">
    <location>
        <begin position="278"/>
        <end position="305"/>
    </location>
</feature>
<keyword evidence="5" id="KW-0732">Signal</keyword>
<feature type="non-terminal residue" evidence="13">
    <location>
        <position position="305"/>
    </location>
</feature>
<dbReference type="EMBL" id="JABCKV010000464">
    <property type="protein sequence ID" value="KAG5640879.1"/>
    <property type="molecule type" value="Genomic_DNA"/>
</dbReference>
<evidence type="ECO:0000256" key="1">
    <source>
        <dbReference type="ARBA" id="ARBA00001973"/>
    </source>
</evidence>
<evidence type="ECO:0000256" key="12">
    <source>
        <dbReference type="SAM" id="MobiDB-lite"/>
    </source>
</evidence>
<keyword evidence="3" id="KW-0964">Secreted</keyword>
<evidence type="ECO:0000256" key="3">
    <source>
        <dbReference type="ARBA" id="ARBA00022525"/>
    </source>
</evidence>
<evidence type="ECO:0000256" key="4">
    <source>
        <dbReference type="ARBA" id="ARBA00022723"/>
    </source>
</evidence>
<sequence length="305" mass="33874">GPTGKVDLNNNNPVNPLYDLPFDQWWFHHVDNCDNFPPKAGDFLELPAGKDFTVEIASNRAKTSLSYNGKYTSDWVDGETYPANYNNPNCITTPNMHTQNQSMAAGTAFAISYQSDIKKVTPDNLVVFSIRHHTPWLRLTKYDVPKDLPACPPGGCICAWGWVPNGCGIPNMYHQAFKCQVTGATSVTPLAVPKPAVWCEDDQSKCVKGAKQMIYWNQKTGNNIKVSGYDLARSPKSPAYNKKLGFADGMCYASSCGRNEPRIDFVLEHPGAQNDIFAGPPSKGKRSPEETHANRMHRRRAEISF</sequence>
<evidence type="ECO:0000256" key="11">
    <source>
        <dbReference type="ARBA" id="ARBA00046340"/>
    </source>
</evidence>
<evidence type="ECO:0000256" key="7">
    <source>
        <dbReference type="ARBA" id="ARBA00023008"/>
    </source>
</evidence>
<evidence type="ECO:0000313" key="14">
    <source>
        <dbReference type="Proteomes" id="UP000775547"/>
    </source>
</evidence>
<organism evidence="13 14">
    <name type="scientific">Asterophora parasitica</name>
    <dbReference type="NCBI Taxonomy" id="117018"/>
    <lineage>
        <taxon>Eukaryota</taxon>
        <taxon>Fungi</taxon>
        <taxon>Dikarya</taxon>
        <taxon>Basidiomycota</taxon>
        <taxon>Agaricomycotina</taxon>
        <taxon>Agaricomycetes</taxon>
        <taxon>Agaricomycetidae</taxon>
        <taxon>Agaricales</taxon>
        <taxon>Tricholomatineae</taxon>
        <taxon>Lyophyllaceae</taxon>
        <taxon>Asterophora</taxon>
    </lineage>
</organism>
<proteinExistence type="inferred from homology"/>
<accession>A0A9P7G152</accession>
<evidence type="ECO:0000256" key="9">
    <source>
        <dbReference type="ARBA" id="ARBA00023157"/>
    </source>
</evidence>
<comment type="similarity">
    <text evidence="11">Belongs to the polysaccharide monooxygenase AA14 family.</text>
</comment>
<reference evidence="13" key="2">
    <citation type="submission" date="2021-10" db="EMBL/GenBank/DDBJ databases">
        <title>Phylogenomics reveals ancestral predisposition of the termite-cultivated fungus Termitomyces towards a domesticated lifestyle.</title>
        <authorList>
            <person name="Auxier B."/>
            <person name="Grum-Grzhimaylo A."/>
            <person name="Cardenas M.E."/>
            <person name="Lodge J.D."/>
            <person name="Laessoe T."/>
            <person name="Pedersen O."/>
            <person name="Smith M.E."/>
            <person name="Kuyper T.W."/>
            <person name="Franco-Molano E.A."/>
            <person name="Baroni T.J."/>
            <person name="Aanen D.K."/>
        </authorList>
    </citation>
    <scope>NUCLEOTIDE SEQUENCE</scope>
    <source>
        <strain evidence="13">AP01</strain>
        <tissue evidence="13">Mycelium</tissue>
    </source>
</reference>
<comment type="cofactor">
    <cofactor evidence="1">
        <name>Cu(2+)</name>
        <dbReference type="ChEBI" id="CHEBI:29036"/>
    </cofactor>
</comment>
<keyword evidence="9" id="KW-1015">Disulfide bond</keyword>
<reference evidence="13" key="1">
    <citation type="submission" date="2020-07" db="EMBL/GenBank/DDBJ databases">
        <authorList>
            <person name="Nieuwenhuis M."/>
            <person name="Van De Peppel L.J.J."/>
        </authorList>
    </citation>
    <scope>NUCLEOTIDE SEQUENCE</scope>
    <source>
        <strain evidence="13">AP01</strain>
        <tissue evidence="13">Mycelium</tissue>
    </source>
</reference>
<dbReference type="AlphaFoldDB" id="A0A9P7G152"/>
<feature type="compositionally biased region" description="Basic residues" evidence="12">
    <location>
        <begin position="294"/>
        <end position="305"/>
    </location>
</feature>